<protein>
    <submittedName>
        <fullName evidence="2">Uncharacterized protein</fullName>
    </submittedName>
</protein>
<comment type="caution">
    <text evidence="2">The sequence shown here is derived from an EMBL/GenBank/DDBJ whole genome shotgun (WGS) entry which is preliminary data.</text>
</comment>
<reference evidence="2" key="1">
    <citation type="submission" date="2016-10" db="EMBL/GenBank/DDBJ databases">
        <title>Sequence of Gallionella enrichment culture.</title>
        <authorList>
            <person name="Poehlein A."/>
            <person name="Muehling M."/>
            <person name="Daniel R."/>
        </authorList>
    </citation>
    <scope>NUCLEOTIDE SEQUENCE</scope>
</reference>
<feature type="compositionally biased region" description="Basic and acidic residues" evidence="1">
    <location>
        <begin position="66"/>
        <end position="78"/>
    </location>
</feature>
<feature type="region of interest" description="Disordered" evidence="1">
    <location>
        <begin position="55"/>
        <end position="79"/>
    </location>
</feature>
<dbReference type="AlphaFoldDB" id="A0A1J5RVA5"/>
<organism evidence="2">
    <name type="scientific">mine drainage metagenome</name>
    <dbReference type="NCBI Taxonomy" id="410659"/>
    <lineage>
        <taxon>unclassified sequences</taxon>
        <taxon>metagenomes</taxon>
        <taxon>ecological metagenomes</taxon>
    </lineage>
</organism>
<evidence type="ECO:0000313" key="2">
    <source>
        <dbReference type="EMBL" id="OIQ99673.1"/>
    </source>
</evidence>
<gene>
    <name evidence="2" type="ORF">GALL_182520</name>
</gene>
<proteinExistence type="predicted"/>
<name>A0A1J5RVA5_9ZZZZ</name>
<sequence>MKAGEAGSFPRFTRQTPTADFPMHLEHYVNTLGRRLKARFGERVRKLSVPVSPCSSTAASVGATRSTRDSMRLKRGERPASPFAAGRIDACLRSRRVSTSTCASPRGV</sequence>
<dbReference type="EMBL" id="MLJW01000103">
    <property type="protein sequence ID" value="OIQ99673.1"/>
    <property type="molecule type" value="Genomic_DNA"/>
</dbReference>
<evidence type="ECO:0000256" key="1">
    <source>
        <dbReference type="SAM" id="MobiDB-lite"/>
    </source>
</evidence>
<feature type="compositionally biased region" description="Polar residues" evidence="1">
    <location>
        <begin position="55"/>
        <end position="65"/>
    </location>
</feature>
<accession>A0A1J5RVA5</accession>